<organism evidence="1 2">
    <name type="scientific">Mycobacteroides abscessus subsp. massiliense</name>
    <dbReference type="NCBI Taxonomy" id="1962118"/>
    <lineage>
        <taxon>Bacteria</taxon>
        <taxon>Bacillati</taxon>
        <taxon>Actinomycetota</taxon>
        <taxon>Actinomycetes</taxon>
        <taxon>Mycobacteriales</taxon>
        <taxon>Mycobacteriaceae</taxon>
        <taxon>Mycobacteroides</taxon>
        <taxon>Mycobacteroides abscessus</taxon>
    </lineage>
</organism>
<proteinExistence type="predicted"/>
<evidence type="ECO:0000313" key="1">
    <source>
        <dbReference type="EMBL" id="SKM28885.1"/>
    </source>
</evidence>
<gene>
    <name evidence="1" type="ORF">SAMEA2259716_03363</name>
</gene>
<accession>A0A1U2CH13</accession>
<protein>
    <submittedName>
        <fullName evidence="1">Holliday junction resolvase</fullName>
    </submittedName>
</protein>
<sequence length="210" mass="23262">MTFRVLGLDPSLRRTGIAILTDFGGITAPSVLREMGEGSDERESYLQGNRRLRAVCANTMRIIDDYRSKIGPDNIDLAVIEGHAFSRNLPSVEDRHGLWHGLVGALDVRKIPIAIVQPSTRERFITGKASTGPTALPPDERKALVLAEIRKLFPQHRIANHDVADAVGLALMGAIHLGMTMPFRLRRCHIEGVHPINWPTLTQPQSTARR</sequence>
<reference evidence="1 2" key="1">
    <citation type="submission" date="2016-11" db="EMBL/GenBank/DDBJ databases">
        <authorList>
            <consortium name="Pathogen Informatics"/>
        </authorList>
    </citation>
    <scope>NUCLEOTIDE SEQUENCE [LARGE SCALE GENOMIC DNA]</scope>
    <source>
        <strain evidence="1 2">911</strain>
    </source>
</reference>
<dbReference type="Proteomes" id="UP000190074">
    <property type="component" value="Unassembled WGS sequence"/>
</dbReference>
<dbReference type="RefSeq" id="WP_079626749.1">
    <property type="nucleotide sequence ID" value="NZ_FVGW01000006.1"/>
</dbReference>
<dbReference type="SUPFAM" id="SSF53098">
    <property type="entry name" value="Ribonuclease H-like"/>
    <property type="match status" value="1"/>
</dbReference>
<dbReference type="GO" id="GO:0003676">
    <property type="term" value="F:nucleic acid binding"/>
    <property type="evidence" value="ECO:0007669"/>
    <property type="project" value="InterPro"/>
</dbReference>
<dbReference type="InterPro" id="IPR036397">
    <property type="entry name" value="RNaseH_sf"/>
</dbReference>
<dbReference type="InterPro" id="IPR012337">
    <property type="entry name" value="RNaseH-like_sf"/>
</dbReference>
<dbReference type="EMBL" id="FVGW01000006">
    <property type="protein sequence ID" value="SKM28885.1"/>
    <property type="molecule type" value="Genomic_DNA"/>
</dbReference>
<dbReference type="AlphaFoldDB" id="A0A1U2CH13"/>
<name>A0A1U2CH13_9MYCO</name>
<evidence type="ECO:0000313" key="2">
    <source>
        <dbReference type="Proteomes" id="UP000190074"/>
    </source>
</evidence>
<dbReference type="Gene3D" id="3.30.420.10">
    <property type="entry name" value="Ribonuclease H-like superfamily/Ribonuclease H"/>
    <property type="match status" value="1"/>
</dbReference>